<feature type="non-terminal residue" evidence="2">
    <location>
        <position position="107"/>
    </location>
</feature>
<evidence type="ECO:0000256" key="1">
    <source>
        <dbReference type="SAM" id="MobiDB-lite"/>
    </source>
</evidence>
<feature type="compositionally biased region" description="Basic residues" evidence="1">
    <location>
        <begin position="98"/>
        <end position="107"/>
    </location>
</feature>
<name>A0A392RCB8_9FABA</name>
<accession>A0A392RCB8</accession>
<organism evidence="2 3">
    <name type="scientific">Trifolium medium</name>
    <dbReference type="NCBI Taxonomy" id="97028"/>
    <lineage>
        <taxon>Eukaryota</taxon>
        <taxon>Viridiplantae</taxon>
        <taxon>Streptophyta</taxon>
        <taxon>Embryophyta</taxon>
        <taxon>Tracheophyta</taxon>
        <taxon>Spermatophyta</taxon>
        <taxon>Magnoliopsida</taxon>
        <taxon>eudicotyledons</taxon>
        <taxon>Gunneridae</taxon>
        <taxon>Pentapetalae</taxon>
        <taxon>rosids</taxon>
        <taxon>fabids</taxon>
        <taxon>Fabales</taxon>
        <taxon>Fabaceae</taxon>
        <taxon>Papilionoideae</taxon>
        <taxon>50 kb inversion clade</taxon>
        <taxon>NPAAA clade</taxon>
        <taxon>Hologalegina</taxon>
        <taxon>IRL clade</taxon>
        <taxon>Trifolieae</taxon>
        <taxon>Trifolium</taxon>
    </lineage>
</organism>
<feature type="region of interest" description="Disordered" evidence="1">
    <location>
        <begin position="71"/>
        <end position="107"/>
    </location>
</feature>
<dbReference type="AlphaFoldDB" id="A0A392RCB8"/>
<dbReference type="EMBL" id="LXQA010207343">
    <property type="protein sequence ID" value="MCI33772.1"/>
    <property type="molecule type" value="Genomic_DNA"/>
</dbReference>
<sequence length="107" mass="12471">SLVGAPESSNQVRDIFASDEDRQLSPIHRYFMRGLRAFFGQTLRKDLNALTVFVEGERFHDRLFDRQCCQPVLAPGRSPPEKGGGRTHEEENEERCHDRRRRGYVMH</sequence>
<evidence type="ECO:0000313" key="3">
    <source>
        <dbReference type="Proteomes" id="UP000265520"/>
    </source>
</evidence>
<keyword evidence="3" id="KW-1185">Reference proteome</keyword>
<dbReference type="Proteomes" id="UP000265520">
    <property type="component" value="Unassembled WGS sequence"/>
</dbReference>
<reference evidence="2 3" key="1">
    <citation type="journal article" date="2018" name="Front. Plant Sci.">
        <title>Red Clover (Trifolium pratense) and Zigzag Clover (T. medium) - A Picture of Genomic Similarities and Differences.</title>
        <authorList>
            <person name="Dluhosova J."/>
            <person name="Istvanek J."/>
            <person name="Nedelnik J."/>
            <person name="Repkova J."/>
        </authorList>
    </citation>
    <scope>NUCLEOTIDE SEQUENCE [LARGE SCALE GENOMIC DNA]</scope>
    <source>
        <strain evidence="3">cv. 10/8</strain>
        <tissue evidence="2">Leaf</tissue>
    </source>
</reference>
<feature type="compositionally biased region" description="Basic and acidic residues" evidence="1">
    <location>
        <begin position="79"/>
        <end position="97"/>
    </location>
</feature>
<evidence type="ECO:0000313" key="2">
    <source>
        <dbReference type="EMBL" id="MCI33772.1"/>
    </source>
</evidence>
<feature type="non-terminal residue" evidence="2">
    <location>
        <position position="1"/>
    </location>
</feature>
<protein>
    <submittedName>
        <fullName evidence="2">Uncharacterized protein</fullName>
    </submittedName>
</protein>
<proteinExistence type="predicted"/>
<comment type="caution">
    <text evidence="2">The sequence shown here is derived from an EMBL/GenBank/DDBJ whole genome shotgun (WGS) entry which is preliminary data.</text>
</comment>